<keyword evidence="3" id="KW-1185">Reference proteome</keyword>
<reference evidence="2" key="1">
    <citation type="journal article" date="2023" name="Mol. Phylogenet. Evol.">
        <title>Genome-scale phylogeny and comparative genomics of the fungal order Sordariales.</title>
        <authorList>
            <person name="Hensen N."/>
            <person name="Bonometti L."/>
            <person name="Westerberg I."/>
            <person name="Brannstrom I.O."/>
            <person name="Guillou S."/>
            <person name="Cros-Aarteil S."/>
            <person name="Calhoun S."/>
            <person name="Haridas S."/>
            <person name="Kuo A."/>
            <person name="Mondo S."/>
            <person name="Pangilinan J."/>
            <person name="Riley R."/>
            <person name="LaButti K."/>
            <person name="Andreopoulos B."/>
            <person name="Lipzen A."/>
            <person name="Chen C."/>
            <person name="Yan M."/>
            <person name="Daum C."/>
            <person name="Ng V."/>
            <person name="Clum A."/>
            <person name="Steindorff A."/>
            <person name="Ohm R.A."/>
            <person name="Martin F."/>
            <person name="Silar P."/>
            <person name="Natvig D.O."/>
            <person name="Lalanne C."/>
            <person name="Gautier V."/>
            <person name="Ament-Velasquez S.L."/>
            <person name="Kruys A."/>
            <person name="Hutchinson M.I."/>
            <person name="Powell A.J."/>
            <person name="Barry K."/>
            <person name="Miller A.N."/>
            <person name="Grigoriev I.V."/>
            <person name="Debuchy R."/>
            <person name="Gladieux P."/>
            <person name="Hiltunen Thoren M."/>
            <person name="Johannesson H."/>
        </authorList>
    </citation>
    <scope>NUCLEOTIDE SEQUENCE</scope>
    <source>
        <strain evidence="2">CBS 141.50</strain>
    </source>
</reference>
<feature type="compositionally biased region" description="Basic residues" evidence="1">
    <location>
        <begin position="109"/>
        <end position="123"/>
    </location>
</feature>
<evidence type="ECO:0000256" key="1">
    <source>
        <dbReference type="SAM" id="MobiDB-lite"/>
    </source>
</evidence>
<feature type="compositionally biased region" description="Acidic residues" evidence="1">
    <location>
        <begin position="727"/>
        <end position="736"/>
    </location>
</feature>
<feature type="region of interest" description="Disordered" evidence="1">
    <location>
        <begin position="650"/>
        <end position="679"/>
    </location>
</feature>
<evidence type="ECO:0000313" key="2">
    <source>
        <dbReference type="EMBL" id="KAK4146187.1"/>
    </source>
</evidence>
<feature type="region of interest" description="Disordered" evidence="1">
    <location>
        <begin position="73"/>
        <end position="193"/>
    </location>
</feature>
<proteinExistence type="predicted"/>
<organism evidence="2 3">
    <name type="scientific">Dichotomopilus funicola</name>
    <dbReference type="NCBI Taxonomy" id="1934379"/>
    <lineage>
        <taxon>Eukaryota</taxon>
        <taxon>Fungi</taxon>
        <taxon>Dikarya</taxon>
        <taxon>Ascomycota</taxon>
        <taxon>Pezizomycotina</taxon>
        <taxon>Sordariomycetes</taxon>
        <taxon>Sordariomycetidae</taxon>
        <taxon>Sordariales</taxon>
        <taxon>Chaetomiaceae</taxon>
        <taxon>Dichotomopilus</taxon>
    </lineage>
</organism>
<protein>
    <submittedName>
        <fullName evidence="2">Uncharacterized protein</fullName>
    </submittedName>
</protein>
<feature type="compositionally biased region" description="Low complexity" evidence="1">
    <location>
        <begin position="741"/>
        <end position="755"/>
    </location>
</feature>
<feature type="region of interest" description="Disordered" evidence="1">
    <location>
        <begin position="710"/>
        <end position="817"/>
    </location>
</feature>
<comment type="caution">
    <text evidence="2">The sequence shown here is derived from an EMBL/GenBank/DDBJ whole genome shotgun (WGS) entry which is preliminary data.</text>
</comment>
<evidence type="ECO:0000313" key="3">
    <source>
        <dbReference type="Proteomes" id="UP001302676"/>
    </source>
</evidence>
<name>A0AAN6V7K0_9PEZI</name>
<reference evidence="2" key="2">
    <citation type="submission" date="2023-05" db="EMBL/GenBank/DDBJ databases">
        <authorList>
            <consortium name="Lawrence Berkeley National Laboratory"/>
            <person name="Steindorff A."/>
            <person name="Hensen N."/>
            <person name="Bonometti L."/>
            <person name="Westerberg I."/>
            <person name="Brannstrom I.O."/>
            <person name="Guillou S."/>
            <person name="Cros-Aarteil S."/>
            <person name="Calhoun S."/>
            <person name="Haridas S."/>
            <person name="Kuo A."/>
            <person name="Mondo S."/>
            <person name="Pangilinan J."/>
            <person name="Riley R."/>
            <person name="Labutti K."/>
            <person name="Andreopoulos B."/>
            <person name="Lipzen A."/>
            <person name="Chen C."/>
            <person name="Yanf M."/>
            <person name="Daum C."/>
            <person name="Ng V."/>
            <person name="Clum A."/>
            <person name="Ohm R."/>
            <person name="Martin F."/>
            <person name="Silar P."/>
            <person name="Natvig D."/>
            <person name="Lalanne C."/>
            <person name="Gautier V."/>
            <person name="Ament-Velasquez S.L."/>
            <person name="Kruys A."/>
            <person name="Hutchinson M.I."/>
            <person name="Powell A.J."/>
            <person name="Barry K."/>
            <person name="Miller A.N."/>
            <person name="Grigoriev I.V."/>
            <person name="Debuchy R."/>
            <person name="Gladieux P."/>
            <person name="Thoren M.H."/>
            <person name="Johannesson H."/>
        </authorList>
    </citation>
    <scope>NUCLEOTIDE SEQUENCE</scope>
    <source>
        <strain evidence="2">CBS 141.50</strain>
    </source>
</reference>
<dbReference type="AlphaFoldDB" id="A0AAN6V7K0"/>
<gene>
    <name evidence="2" type="ORF">C8A04DRAFT_9944</name>
</gene>
<feature type="compositionally biased region" description="Acidic residues" evidence="1">
    <location>
        <begin position="756"/>
        <end position="767"/>
    </location>
</feature>
<feature type="compositionally biased region" description="Polar residues" evidence="1">
    <location>
        <begin position="770"/>
        <end position="786"/>
    </location>
</feature>
<accession>A0AAN6V7K0</accession>
<feature type="compositionally biased region" description="Polar residues" evidence="1">
    <location>
        <begin position="843"/>
        <end position="857"/>
    </location>
</feature>
<dbReference type="Proteomes" id="UP001302676">
    <property type="component" value="Unassembled WGS sequence"/>
</dbReference>
<feature type="region of interest" description="Disordered" evidence="1">
    <location>
        <begin position="838"/>
        <end position="857"/>
    </location>
</feature>
<dbReference type="GeneID" id="87822304"/>
<dbReference type="EMBL" id="MU853563">
    <property type="protein sequence ID" value="KAK4146187.1"/>
    <property type="molecule type" value="Genomic_DNA"/>
</dbReference>
<dbReference type="RefSeq" id="XP_062639558.1">
    <property type="nucleotide sequence ID" value="XM_062785691.1"/>
</dbReference>
<sequence length="916" mass="100564">MEPQALDYRASSKHCGSAKHVKQSIGGSLLSASEPAQSWTATRCHRLLRPLLAHISALRKEKERRTFVQVGAVSGSISTSRPATKSRRNVLGKRSYPSSDSDYKDERKTYRKYSRKTSRRRRSSSSSDQSATPQRNVQRQRRQPGPKGPQDVVLPTPFLRRVRNHQLSSPAKAPYDAHEEEPVPASSRCSHSGGSCKTKCAYAVELAGFRPIVDSARHGLYESVFKSFDAILRVTSPRGGHTKGPRSLMAMCLRKVPAYIAGIEEWERQEAEENGTKAAVQGAGMSFKIYSELESLGAVDGWTHLCLLLRAHAVQIIRDAVAEELMEDLVTGLFVRVCLEYMPSTECTDLIETFVVRQYPKPVSPDDDLFASSALRPLSTLRACDPTGKSILPRILTKLFANDLLPVDWVLNKTFKALWPSTIRHITHTKPCDATLGFTITTLELLCALAFPRKPRGVPQKRLQGRPQLTLVSAIAALGSVILLSEEGSAETTETPTITRTTIIQRRIRYITSTFSANLKRRKAPTRKLGVYLLALCSLLSLSELPASSSETSTAPASSTVEAAWANVQSCHNDPALLLQYDATTALMSAMAHHCSRGTGLPPHFYLTRFCDKLETLGLPTNALSNMRVDGALKLAELTGDLRDLEMAEGLRKKQVTEPAQITPARSGGKGRKPKSFSGIRWDDGISEWLAATPGSEIRAAPADKLRRSSRFIAEDDNNTERSESEASVDGDDTDVDHDQQPTPDESDTSSTNSDTDSEGEDNEEEHNDTTLSPNTEASPVSNCKQASIPKPSAPTPPLPQGSFLAARPRRLSRPFTITRARDELAFDTITTTTTTTAFTRSIGPSGTGRSSITSTNTNRRLARASLVYMQPNIGVRVRNREGGNEKGDLKRRKSEGVVRRVELDVDGSDDELSFI</sequence>